<evidence type="ECO:0000256" key="5">
    <source>
        <dbReference type="ARBA" id="ARBA00024416"/>
    </source>
</evidence>
<dbReference type="NCBIfam" id="TIGR03837">
    <property type="entry name" value="efp_Arg_rhamno"/>
    <property type="match status" value="1"/>
</dbReference>
<evidence type="ECO:0000256" key="3">
    <source>
        <dbReference type="ARBA" id="ARBA00024303"/>
    </source>
</evidence>
<protein>
    <recommendedName>
        <fullName evidence="5">Protein-arginine rhamnosyltransferase</fullName>
    </recommendedName>
    <alternativeName>
        <fullName evidence="6">EF-P arginine rhamnosyltransferase</fullName>
    </alternativeName>
</protein>
<evidence type="ECO:0000256" key="4">
    <source>
        <dbReference type="ARBA" id="ARBA00024346"/>
    </source>
</evidence>
<evidence type="ECO:0000256" key="2">
    <source>
        <dbReference type="ARBA" id="ARBA00022679"/>
    </source>
</evidence>
<evidence type="ECO:0000256" key="7">
    <source>
        <dbReference type="ARBA" id="ARBA00048472"/>
    </source>
</evidence>
<reference evidence="9" key="1">
    <citation type="journal article" date="2015" name="Nat. Chem. Biol.">
        <title>Arginine-rhamnosylation as new strategy to activate translation elongation factor P.</title>
        <authorList>
            <person name="Lassak J."/>
            <person name="Keilhauer E.C."/>
            <person name="Furst M."/>
            <person name="Wuichet K."/>
            <person name="Godeke J."/>
            <person name="Starosta A.L."/>
            <person name="Chen J.M."/>
            <person name="Sogaard-Andersen L."/>
            <person name="Rohr J."/>
            <person name="Wilson D.N."/>
            <person name="Haussler S."/>
            <person name="Mann M."/>
            <person name="Jung K."/>
        </authorList>
    </citation>
    <scope>NUCLEOTIDE SEQUENCE</scope>
</reference>
<dbReference type="Pfam" id="PF10093">
    <property type="entry name" value="EarP"/>
    <property type="match status" value="1"/>
</dbReference>
<sequence length="363" mass="39473">MTTALPPVPPARCDLFCRVIDNLGDAGVCWRLARNLAHDHGVAVRLVIDDLASLAFIAPDVRAERAVQRVRGITVERWHDGVLPDAGVRLVIEAFACELPADYVEALARLPAPPRWINLEYLTAEPFARDWHGLPSPHPWLPLVKHFHFPGFEAGGGGLIVEPGLRRSCAVAVESAPPDAGAPAASRALKLFVFCYPTAALDSLARAIDHDARPVEVTLAPGRAQWPTTSRLDVIRPAPVAQEAFDDWLRAADLSIVRGEDSVVRAQLLGRPFVWHIYAQDDGAHWAKLEAFEALYSRGLPPTAASAWIGFQHAWNAGADVGAHWPALRAALPDLARHALVWRDRLLALPDLGRQLAADIAAG</sequence>
<dbReference type="RefSeq" id="WP_034412666.1">
    <property type="nucleotide sequence ID" value="NZ_KI519499.1"/>
</dbReference>
<comment type="function">
    <text evidence="3">Protein-arginine rhamnosyltransferase that catalyzes the transfer of a single rhamnose to elongation factor P (EF-P) on 'Lys-32', a modification required for EF-P-dependent rescue of polyproline stalled ribosomes.</text>
</comment>
<evidence type="ECO:0000313" key="8">
    <source>
        <dbReference type="Proteomes" id="UP000675920"/>
    </source>
</evidence>
<name>A0A8B6X8J2_9BURK</name>
<keyword evidence="2" id="KW-0808">Transferase</keyword>
<keyword evidence="8" id="KW-1185">Reference proteome</keyword>
<reference evidence="9" key="3">
    <citation type="submission" date="2025-08" db="UniProtKB">
        <authorList>
            <consortium name="RefSeq"/>
        </authorList>
    </citation>
    <scope>IDENTIFICATION</scope>
</reference>
<reference evidence="9" key="2">
    <citation type="journal article" date="2016" name="Mol. Microbiol.">
        <title>Stall no more at polyproline stretches with the translation elongation factors EF-P and IF-5A.</title>
        <authorList>
            <person name="Lassak J."/>
            <person name="Wilson D.N."/>
            <person name="Jung K."/>
        </authorList>
    </citation>
    <scope>NUCLEOTIDE SEQUENCE</scope>
</reference>
<proteinExistence type="inferred from homology"/>
<organism evidence="8 9">
    <name type="scientific">Derxia gummosa DSM 723</name>
    <dbReference type="NCBI Taxonomy" id="1121388"/>
    <lineage>
        <taxon>Bacteria</taxon>
        <taxon>Pseudomonadati</taxon>
        <taxon>Pseudomonadota</taxon>
        <taxon>Betaproteobacteria</taxon>
        <taxon>Burkholderiales</taxon>
        <taxon>Alcaligenaceae</taxon>
        <taxon>Derxia</taxon>
    </lineage>
</organism>
<dbReference type="AlphaFoldDB" id="A0A8B6X8J2"/>
<keyword evidence="9" id="KW-0648">Protein biosynthesis</keyword>
<dbReference type="Proteomes" id="UP000675920">
    <property type="component" value="Unplaced"/>
</dbReference>
<dbReference type="InterPro" id="IPR016633">
    <property type="entry name" value="EarP"/>
</dbReference>
<comment type="catalytic activity">
    <reaction evidence="7">
        <text>dTDP-beta-L-rhamnose + L-arginyl-[protein] = N(omega)-(alpha-L-rhamnosyl)-L-arginyl-[protein] + dTDP + H(+)</text>
        <dbReference type="Rhea" id="RHEA:66692"/>
        <dbReference type="Rhea" id="RHEA-COMP:10532"/>
        <dbReference type="Rhea" id="RHEA-COMP:17096"/>
        <dbReference type="ChEBI" id="CHEBI:15378"/>
        <dbReference type="ChEBI" id="CHEBI:29965"/>
        <dbReference type="ChEBI" id="CHEBI:57510"/>
        <dbReference type="ChEBI" id="CHEBI:58369"/>
        <dbReference type="ChEBI" id="CHEBI:167445"/>
    </reaction>
    <physiologicalReaction direction="left-to-right" evidence="7">
        <dbReference type="Rhea" id="RHEA:66693"/>
    </physiologicalReaction>
</comment>
<keyword evidence="9" id="KW-0251">Elongation factor</keyword>
<evidence type="ECO:0000256" key="1">
    <source>
        <dbReference type="ARBA" id="ARBA00022676"/>
    </source>
</evidence>
<comment type="similarity">
    <text evidence="4">Belongs to the glycosyltransferase 104 family.</text>
</comment>
<dbReference type="GO" id="GO:0106361">
    <property type="term" value="F:protein-arginine rhamnosyltransferase activity"/>
    <property type="evidence" value="ECO:0007669"/>
    <property type="project" value="InterPro"/>
</dbReference>
<keyword evidence="1" id="KW-0328">Glycosyltransferase</keyword>
<dbReference type="PIRSF" id="PIRSF015557">
    <property type="entry name" value="UCP015557"/>
    <property type="match status" value="1"/>
</dbReference>
<accession>A0A8B6X8J2</accession>
<dbReference type="GO" id="GO:0003746">
    <property type="term" value="F:translation elongation factor activity"/>
    <property type="evidence" value="ECO:0007669"/>
    <property type="project" value="UniProtKB-KW"/>
</dbReference>
<evidence type="ECO:0000313" key="9">
    <source>
        <dbReference type="RefSeq" id="WP_034412666.1"/>
    </source>
</evidence>
<evidence type="ECO:0000256" key="6">
    <source>
        <dbReference type="ARBA" id="ARBA00030025"/>
    </source>
</evidence>
<gene>
    <name evidence="9" type="primary">earP</name>
</gene>